<sequence>MVSQQSKTIRNGKKERTEIFYINNFIQTDRIKSGSATSQFLSLAINITIFVLLSTYSHERSFLIGYRRAVVRNCSPKLLGRLIRKGNQKQDSCFTVIGGRSIFPIRLCVYWRHLELNNLFPEPGDPMIMLFQKHSFPFLKRRNCIAGITNLK</sequence>
<feature type="transmembrane region" description="Helical" evidence="1">
    <location>
        <begin position="40"/>
        <end position="58"/>
    </location>
</feature>
<keyword evidence="1" id="KW-0472">Membrane</keyword>
<name>R6NCJ3_9FIRM</name>
<organism evidence="2 3">
    <name type="scientific">[Clostridium] leptum CAG:27</name>
    <dbReference type="NCBI Taxonomy" id="1263068"/>
    <lineage>
        <taxon>Bacteria</taxon>
        <taxon>Bacillati</taxon>
        <taxon>Bacillota</taxon>
        <taxon>Clostridia</taxon>
        <taxon>Eubacteriales</taxon>
        <taxon>Oscillospiraceae</taxon>
        <taxon>Oscillospiraceae incertae sedis</taxon>
    </lineage>
</organism>
<gene>
    <name evidence="2" type="ORF">BN578_01927</name>
</gene>
<proteinExistence type="predicted"/>
<keyword evidence="1" id="KW-1133">Transmembrane helix</keyword>
<reference evidence="2" key="1">
    <citation type="submission" date="2012-11" db="EMBL/GenBank/DDBJ databases">
        <title>Dependencies among metagenomic species, viruses, plasmids and units of genetic variation.</title>
        <authorList>
            <person name="Nielsen H.B."/>
            <person name="Almeida M."/>
            <person name="Juncker A.S."/>
            <person name="Rasmussen S."/>
            <person name="Li J."/>
            <person name="Sunagawa S."/>
            <person name="Plichta D."/>
            <person name="Gautier L."/>
            <person name="Le Chatelier E."/>
            <person name="Peletier E."/>
            <person name="Bonde I."/>
            <person name="Nielsen T."/>
            <person name="Manichanh C."/>
            <person name="Arumugam M."/>
            <person name="Batto J."/>
            <person name="Santos M.B.Q.D."/>
            <person name="Blom N."/>
            <person name="Borruel N."/>
            <person name="Burgdorf K.S."/>
            <person name="Boumezbeur F."/>
            <person name="Casellas F."/>
            <person name="Dore J."/>
            <person name="Guarner F."/>
            <person name="Hansen T."/>
            <person name="Hildebrand F."/>
            <person name="Kaas R.S."/>
            <person name="Kennedy S."/>
            <person name="Kristiansen K."/>
            <person name="Kultima J.R."/>
            <person name="Leonard P."/>
            <person name="Levenez F."/>
            <person name="Lund O."/>
            <person name="Moumen B."/>
            <person name="Le Paslier D."/>
            <person name="Pons N."/>
            <person name="Pedersen O."/>
            <person name="Prifti E."/>
            <person name="Qin J."/>
            <person name="Raes J."/>
            <person name="Tap J."/>
            <person name="Tims S."/>
            <person name="Ussery D.W."/>
            <person name="Yamada T."/>
            <person name="MetaHit consortium"/>
            <person name="Renault P."/>
            <person name="Sicheritz-Ponten T."/>
            <person name="Bork P."/>
            <person name="Wang J."/>
            <person name="Brunak S."/>
            <person name="Ehrlich S.D."/>
        </authorList>
    </citation>
    <scope>NUCLEOTIDE SEQUENCE [LARGE SCALE GENOMIC DNA]</scope>
</reference>
<evidence type="ECO:0000313" key="2">
    <source>
        <dbReference type="EMBL" id="CDC03931.1"/>
    </source>
</evidence>
<dbReference type="Proteomes" id="UP000018168">
    <property type="component" value="Unassembled WGS sequence"/>
</dbReference>
<comment type="caution">
    <text evidence="2">The sequence shown here is derived from an EMBL/GenBank/DDBJ whole genome shotgun (WGS) entry which is preliminary data.</text>
</comment>
<dbReference type="EMBL" id="CBEP010000029">
    <property type="protein sequence ID" value="CDC03931.1"/>
    <property type="molecule type" value="Genomic_DNA"/>
</dbReference>
<evidence type="ECO:0000313" key="3">
    <source>
        <dbReference type="Proteomes" id="UP000018168"/>
    </source>
</evidence>
<dbReference type="AlphaFoldDB" id="R6NCJ3"/>
<protein>
    <submittedName>
        <fullName evidence="2">Uncharacterized protein</fullName>
    </submittedName>
</protein>
<accession>R6NCJ3</accession>
<keyword evidence="1" id="KW-0812">Transmembrane</keyword>
<evidence type="ECO:0000256" key="1">
    <source>
        <dbReference type="SAM" id="Phobius"/>
    </source>
</evidence>